<dbReference type="PANTHER" id="PTHR43641">
    <property type="entry name" value="FORMATE ACETYLTRANSFERASE 3-RELATED"/>
    <property type="match status" value="1"/>
</dbReference>
<keyword evidence="2" id="KW-0456">Lyase</keyword>
<dbReference type="InterPro" id="IPR004184">
    <property type="entry name" value="PFL_dom"/>
</dbReference>
<accession>A0A1F2WHJ0</accession>
<dbReference type="GO" id="GO:0016829">
    <property type="term" value="F:lyase activity"/>
    <property type="evidence" value="ECO:0007669"/>
    <property type="project" value="UniProtKB-KW"/>
</dbReference>
<evidence type="ECO:0008006" key="8">
    <source>
        <dbReference type="Google" id="ProtNLM"/>
    </source>
</evidence>
<feature type="modified residue" description="Glycine radical" evidence="3">
    <location>
        <position position="760"/>
    </location>
</feature>
<dbReference type="PROSITE" id="PS00850">
    <property type="entry name" value="GLY_RADICAL_1"/>
    <property type="match status" value="1"/>
</dbReference>
<sequence>MQESGLSVEQGERFKRIKRDLLSTPVYLCPERALLVTQYYRKHDDRSLPVSVRKARALRYILSNKSVHIYPDELIVGNMGSKRISAITQPELAGLFMSEDLLWIERRKTNPLRISWPDRIRFISKVLPYWLTRNMNIRAFKDRRHLLRYVREQLSPTYYLINEAGGIGHFLPNYEKMLNLGIAGYLESMQGKEGDLYEAAGIACEGIVAFASRLADCAETLAAEEPDTGRRAELREIARICRKVPDRPSETLHEALQALWLTHLAINLESLNSAVSFGRVDQYLYPFYAADIEAGRLTPQSAKELLLCFGAKTAEHVFLLSERISQYHGGYLVVQAAIVGGTDREGMDAVNDLTYLFLEAMEESGLRDPNYQARVHPGAPDAYISRLAQVAIEGNGVPALFSDEAAVAALVYHGYPAEEARNYAVVGCVELALPGNSFFSTDAGLFSLPLCLEVALNRGCRLGRRLRVGADTPDPNTFQNLDQVVDAFMHQVDYMVERMIKDFRVVEAGNRNFNPTPFSSMLVDGCLESGLDLTAGGARYNSSGIQGVGVADVADSLAAIEEVVFRKKKYSMEQLLEGLRSDFSGYDELRAELMKAPKFGNDDPRVDQYADLVVHIFHQALSRRANSRGGDYVPGFYSVTCHVAFGKQVGALPSGRKAGKPFAASLGPANGCDRLGPTALLQSVARVDSRFMPNGCAVNLRFDPGNLAGEEGVEKLTALIKGFFAEGGMQLQFNIIDPEILEDARRNPGKYPGLVVRVAGYCAYFDDLPEDTKDEIIGRTRLRP</sequence>
<dbReference type="PANTHER" id="PTHR43641:SF2">
    <property type="entry name" value="DEHYDRATASE YBIW-RELATED"/>
    <property type="match status" value="1"/>
</dbReference>
<dbReference type="InterPro" id="IPR019777">
    <property type="entry name" value="Form_AcTrfase_GR_CS"/>
</dbReference>
<feature type="domain" description="PFL" evidence="5">
    <location>
        <begin position="12"/>
        <end position="657"/>
    </location>
</feature>
<evidence type="ECO:0000256" key="2">
    <source>
        <dbReference type="ARBA" id="ARBA00023239"/>
    </source>
</evidence>
<dbReference type="Proteomes" id="UP000177876">
    <property type="component" value="Unassembled WGS sequence"/>
</dbReference>
<gene>
    <name evidence="6" type="ORF">A2Y75_03780</name>
</gene>
<dbReference type="InterPro" id="IPR051215">
    <property type="entry name" value="GRE"/>
</dbReference>
<evidence type="ECO:0000256" key="3">
    <source>
        <dbReference type="PROSITE-ProRule" id="PRU00493"/>
    </source>
</evidence>
<organism evidence="6 7">
    <name type="scientific">Candidatus Solincola sediminis</name>
    <dbReference type="NCBI Taxonomy" id="1797199"/>
    <lineage>
        <taxon>Bacteria</taxon>
        <taxon>Bacillati</taxon>
        <taxon>Actinomycetota</taxon>
        <taxon>Candidatus Geothermincolia</taxon>
        <taxon>Candidatus Geothermincolales</taxon>
        <taxon>Candidatus Geothermincolaceae</taxon>
        <taxon>Candidatus Solincola</taxon>
    </lineage>
</organism>
<dbReference type="GO" id="GO:0005829">
    <property type="term" value="C:cytosol"/>
    <property type="evidence" value="ECO:0007669"/>
    <property type="project" value="TreeGrafter"/>
</dbReference>
<keyword evidence="1 3" id="KW-0556">Organic radical</keyword>
<reference evidence="6 7" key="1">
    <citation type="journal article" date="2016" name="Nat. Commun.">
        <title>Thousands of microbial genomes shed light on interconnected biogeochemical processes in an aquifer system.</title>
        <authorList>
            <person name="Anantharaman K."/>
            <person name="Brown C.T."/>
            <person name="Hug L.A."/>
            <person name="Sharon I."/>
            <person name="Castelle C.J."/>
            <person name="Probst A.J."/>
            <person name="Thomas B.C."/>
            <person name="Singh A."/>
            <person name="Wilkins M.J."/>
            <person name="Karaoz U."/>
            <person name="Brodie E.L."/>
            <person name="Williams K.H."/>
            <person name="Hubbard S.S."/>
            <person name="Banfield J.F."/>
        </authorList>
    </citation>
    <scope>NUCLEOTIDE SEQUENCE [LARGE SCALE GENOMIC DNA]</scope>
</reference>
<dbReference type="PROSITE" id="PS51554">
    <property type="entry name" value="PFL"/>
    <property type="match status" value="1"/>
</dbReference>
<dbReference type="Pfam" id="PF01228">
    <property type="entry name" value="Gly_radical"/>
    <property type="match status" value="1"/>
</dbReference>
<dbReference type="STRING" id="1797197.A2Y75_03780"/>
<proteinExistence type="predicted"/>
<comment type="caution">
    <text evidence="6">The sequence shown here is derived from an EMBL/GenBank/DDBJ whole genome shotgun (WGS) entry which is preliminary data.</text>
</comment>
<dbReference type="PROSITE" id="PS51149">
    <property type="entry name" value="GLY_RADICAL_2"/>
    <property type="match status" value="1"/>
</dbReference>
<evidence type="ECO:0000259" key="5">
    <source>
        <dbReference type="PROSITE" id="PS51554"/>
    </source>
</evidence>
<dbReference type="Gene3D" id="3.20.70.20">
    <property type="match status" value="1"/>
</dbReference>
<dbReference type="AlphaFoldDB" id="A0A1F2WHJ0"/>
<feature type="domain" description="Glycine radical" evidence="4">
    <location>
        <begin position="664"/>
        <end position="784"/>
    </location>
</feature>
<dbReference type="EMBL" id="MELK01000047">
    <property type="protein sequence ID" value="OFW56329.1"/>
    <property type="molecule type" value="Genomic_DNA"/>
</dbReference>
<evidence type="ECO:0000259" key="4">
    <source>
        <dbReference type="PROSITE" id="PS51149"/>
    </source>
</evidence>
<dbReference type="Pfam" id="PF02901">
    <property type="entry name" value="PFL-like"/>
    <property type="match status" value="1"/>
</dbReference>
<dbReference type="SUPFAM" id="SSF51998">
    <property type="entry name" value="PFL-like glycyl radical enzymes"/>
    <property type="match status" value="1"/>
</dbReference>
<evidence type="ECO:0000313" key="7">
    <source>
        <dbReference type="Proteomes" id="UP000177876"/>
    </source>
</evidence>
<evidence type="ECO:0000313" key="6">
    <source>
        <dbReference type="EMBL" id="OFW56329.1"/>
    </source>
</evidence>
<dbReference type="InterPro" id="IPR001150">
    <property type="entry name" value="Gly_radical"/>
</dbReference>
<evidence type="ECO:0000256" key="1">
    <source>
        <dbReference type="ARBA" id="ARBA00022818"/>
    </source>
</evidence>
<name>A0A1F2WHJ0_9ACTN</name>
<protein>
    <recommendedName>
        <fullName evidence="8">Formate acetyltransferase</fullName>
    </recommendedName>
</protein>